<feature type="region of interest" description="Disordered" evidence="1">
    <location>
        <begin position="1"/>
        <end position="23"/>
    </location>
</feature>
<accession>A0A4Q5J958</accession>
<keyword evidence="3" id="KW-1185">Reference proteome</keyword>
<proteinExistence type="predicted"/>
<organism evidence="2 3">
    <name type="scientific">Nocardioides iriomotensis</name>
    <dbReference type="NCBI Taxonomy" id="715784"/>
    <lineage>
        <taxon>Bacteria</taxon>
        <taxon>Bacillati</taxon>
        <taxon>Actinomycetota</taxon>
        <taxon>Actinomycetes</taxon>
        <taxon>Propionibacteriales</taxon>
        <taxon>Nocardioidaceae</taxon>
        <taxon>Nocardioides</taxon>
    </lineage>
</organism>
<feature type="compositionally biased region" description="Basic residues" evidence="1">
    <location>
        <begin position="1"/>
        <end position="15"/>
    </location>
</feature>
<dbReference type="AlphaFoldDB" id="A0A4Q5J958"/>
<evidence type="ECO:0000313" key="3">
    <source>
        <dbReference type="Proteomes" id="UP000291189"/>
    </source>
</evidence>
<name>A0A4Q5J958_9ACTN</name>
<dbReference type="RefSeq" id="WP_129985133.1">
    <property type="nucleotide sequence ID" value="NZ_SDPU01000007.1"/>
</dbReference>
<reference evidence="2 3" key="1">
    <citation type="submission" date="2019-01" db="EMBL/GenBank/DDBJ databases">
        <title>Nocardioides guangzhouensis sp. nov., an actinobacterium isolated from soil.</title>
        <authorList>
            <person name="Fu Y."/>
            <person name="Cai Y."/>
            <person name="Lin Z."/>
            <person name="Chen P."/>
        </authorList>
    </citation>
    <scope>NUCLEOTIDE SEQUENCE [LARGE SCALE GENOMIC DNA]</scope>
    <source>
        <strain evidence="2 3">NBRC 105384</strain>
    </source>
</reference>
<protein>
    <submittedName>
        <fullName evidence="2">Uncharacterized protein</fullName>
    </submittedName>
</protein>
<evidence type="ECO:0000313" key="2">
    <source>
        <dbReference type="EMBL" id="RYU15270.1"/>
    </source>
</evidence>
<dbReference type="EMBL" id="SDPU01000007">
    <property type="protein sequence ID" value="RYU15270.1"/>
    <property type="molecule type" value="Genomic_DNA"/>
</dbReference>
<gene>
    <name evidence="2" type="ORF">ETU37_01655</name>
</gene>
<comment type="caution">
    <text evidence="2">The sequence shown here is derived from an EMBL/GenBank/DDBJ whole genome shotgun (WGS) entry which is preliminary data.</text>
</comment>
<sequence length="85" mass="9364">MDRCSHCRNRIKPHHATAGPANAENSYHADCWAEAKDLAVVTSEQQQLEYQRRIASEGLTGLLSPYVSVFPQQREPGSASNPVSV</sequence>
<dbReference type="Proteomes" id="UP000291189">
    <property type="component" value="Unassembled WGS sequence"/>
</dbReference>
<evidence type="ECO:0000256" key="1">
    <source>
        <dbReference type="SAM" id="MobiDB-lite"/>
    </source>
</evidence>